<keyword evidence="4" id="KW-1185">Reference proteome</keyword>
<evidence type="ECO:0000256" key="1">
    <source>
        <dbReference type="SAM" id="MobiDB-lite"/>
    </source>
</evidence>
<comment type="caution">
    <text evidence="3">The sequence shown here is derived from an EMBL/GenBank/DDBJ whole genome shotgun (WGS) entry which is preliminary data.</text>
</comment>
<dbReference type="EMBL" id="NRSZ01001036">
    <property type="protein sequence ID" value="PNY23834.1"/>
    <property type="molecule type" value="Genomic_DNA"/>
</dbReference>
<evidence type="ECO:0000313" key="3">
    <source>
        <dbReference type="EMBL" id="PNY23834.1"/>
    </source>
</evidence>
<accession>A0A2K3Q8L3</accession>
<dbReference type="Proteomes" id="UP000236621">
    <property type="component" value="Unassembled WGS sequence"/>
</dbReference>
<gene>
    <name evidence="3" type="ORF">TCAP_06226</name>
</gene>
<sequence length="173" mass="19777">MLRALGQARGASPRQGSSLFDHQENESRPNDVYDEGVVIARDGLVYPGVHKHSVSNGAAMFPNTFTQQEYIRRYFDDFIDREENGKAVDIPHMFTIPKGTPIPRHLILINECLARFSLQPSYGMSLRVSVELNKSLDEFWDQYATKETAEKWLDEHPFQSAMTDDGDQIWGQK</sequence>
<feature type="region of interest" description="Disordered" evidence="1">
    <location>
        <begin position="1"/>
        <end position="32"/>
    </location>
</feature>
<dbReference type="AlphaFoldDB" id="A0A2K3Q8L3"/>
<evidence type="ECO:0000313" key="4">
    <source>
        <dbReference type="Proteomes" id="UP000236621"/>
    </source>
</evidence>
<name>A0A2K3Q8L3_9HYPO</name>
<protein>
    <recommendedName>
        <fullName evidence="2">Tse2 ADP-ribosyltransferase toxin domain-containing protein</fullName>
    </recommendedName>
</protein>
<feature type="domain" description="Tse2 ADP-ribosyltransferase toxin" evidence="2">
    <location>
        <begin position="15"/>
        <end position="152"/>
    </location>
</feature>
<reference evidence="3 4" key="1">
    <citation type="submission" date="2017-08" db="EMBL/GenBank/DDBJ databases">
        <title>Harnessing the power of phylogenomics to disentangle the directionality and signatures of interkingdom host jumping in the parasitic fungal genus Tolypocladium.</title>
        <authorList>
            <person name="Quandt C.A."/>
            <person name="Patterson W."/>
            <person name="Spatafora J.W."/>
        </authorList>
    </citation>
    <scope>NUCLEOTIDE SEQUENCE [LARGE SCALE GENOMIC DNA]</scope>
    <source>
        <strain evidence="3 4">CBS 113982</strain>
    </source>
</reference>
<dbReference type="Pfam" id="PF18648">
    <property type="entry name" value="ADPRTs_Tse2"/>
    <property type="match status" value="1"/>
</dbReference>
<feature type="compositionally biased region" description="Basic and acidic residues" evidence="1">
    <location>
        <begin position="21"/>
        <end position="31"/>
    </location>
</feature>
<evidence type="ECO:0000259" key="2">
    <source>
        <dbReference type="Pfam" id="PF18648"/>
    </source>
</evidence>
<dbReference type="OrthoDB" id="10266325at2759"/>
<dbReference type="InterPro" id="IPR041018">
    <property type="entry name" value="ADPRTs_Tse2"/>
</dbReference>
<organism evidence="3 4">
    <name type="scientific">Tolypocladium capitatum</name>
    <dbReference type="NCBI Taxonomy" id="45235"/>
    <lineage>
        <taxon>Eukaryota</taxon>
        <taxon>Fungi</taxon>
        <taxon>Dikarya</taxon>
        <taxon>Ascomycota</taxon>
        <taxon>Pezizomycotina</taxon>
        <taxon>Sordariomycetes</taxon>
        <taxon>Hypocreomycetidae</taxon>
        <taxon>Hypocreales</taxon>
        <taxon>Ophiocordycipitaceae</taxon>
        <taxon>Tolypocladium</taxon>
    </lineage>
</organism>
<proteinExistence type="predicted"/>